<feature type="domain" description="Peptidase S33 tripeptidyl aminopeptidase-like C-terminal" evidence="6">
    <location>
        <begin position="399"/>
        <end position="492"/>
    </location>
</feature>
<dbReference type="InterPro" id="IPR029058">
    <property type="entry name" value="AB_hydrolase_fold"/>
</dbReference>
<evidence type="ECO:0000256" key="2">
    <source>
        <dbReference type="ARBA" id="ARBA00022729"/>
    </source>
</evidence>
<dbReference type="InterPro" id="IPR051601">
    <property type="entry name" value="Serine_prot/Carboxylest_S33"/>
</dbReference>
<protein>
    <recommendedName>
        <fullName evidence="9">AB hydrolase-1 domain-containing protein</fullName>
    </recommendedName>
</protein>
<evidence type="ECO:0000259" key="6">
    <source>
        <dbReference type="Pfam" id="PF08386"/>
    </source>
</evidence>
<evidence type="ECO:0000256" key="3">
    <source>
        <dbReference type="ARBA" id="ARBA00022801"/>
    </source>
</evidence>
<dbReference type="SUPFAM" id="SSF53474">
    <property type="entry name" value="alpha/beta-Hydrolases"/>
    <property type="match status" value="1"/>
</dbReference>
<evidence type="ECO:0000313" key="8">
    <source>
        <dbReference type="Proteomes" id="UP000037288"/>
    </source>
</evidence>
<dbReference type="InterPro" id="IPR006311">
    <property type="entry name" value="TAT_signal"/>
</dbReference>
<gene>
    <name evidence="7" type="ORF">AC230_14715</name>
</gene>
<organism evidence="7 8">
    <name type="scientific">Streptomyces caatingaensis</name>
    <dbReference type="NCBI Taxonomy" id="1678637"/>
    <lineage>
        <taxon>Bacteria</taxon>
        <taxon>Bacillati</taxon>
        <taxon>Actinomycetota</taxon>
        <taxon>Actinomycetes</taxon>
        <taxon>Kitasatosporales</taxon>
        <taxon>Streptomycetaceae</taxon>
        <taxon>Streptomyces</taxon>
    </lineage>
</organism>
<dbReference type="Pfam" id="PF08386">
    <property type="entry name" value="Abhydrolase_4"/>
    <property type="match status" value="1"/>
</dbReference>
<comment type="caution">
    <text evidence="7">The sequence shown here is derived from an EMBL/GenBank/DDBJ whole genome shotgun (WGS) entry which is preliminary data.</text>
</comment>
<evidence type="ECO:0000259" key="5">
    <source>
        <dbReference type="Pfam" id="PF00561"/>
    </source>
</evidence>
<sequence length="496" mass="53629">MRNHRRNALLLTLSTAAVAATLSGAPVAGAQEGAGLRWKPCVRENGPAGQECAELSVPVDYRRADKGRTTLAVSRVRSDRPAARRGTLLVIPGGPGGSGVRRLADKGRALAQELRGAYDIVALDPRGVGGSEKARCGIAESDRDLVHLRPWPGKDGETGENAERARRVADACARDGGALVRSMSTANEVRDIERFRQALGVEKLSAWGTSYGTYVAARYAQEFPGRTDRFVLDSNGDPDPARVAHGWSANMSRALEDRFPDFARWAADPARGELRLARRPEDVRPMFLALADALDRRPEPTTTEGVPLTGNRLRQALQQTLHGDEFEGLARMIGAAREPGHKPVLPPYLAHPLPDEDATVAVATICNDVRWPRSVRSYARDVAADRARYPLTAGMPAGIVPCAFWKGGRDDKPVRITADGPENILMIQNLRDPATPYFGALKMREALGRRARLVTVDSGGHGVYLGNGNACGDRAVTRYLTTGERPARDAYCAAGR</sequence>
<dbReference type="PANTHER" id="PTHR43248">
    <property type="entry name" value="2-SUCCINYL-6-HYDROXY-2,4-CYCLOHEXADIENE-1-CARBOXYLATE SYNTHASE"/>
    <property type="match status" value="1"/>
</dbReference>
<dbReference type="Proteomes" id="UP000037288">
    <property type="component" value="Unassembled WGS sequence"/>
</dbReference>
<dbReference type="STRING" id="1678637.AC230_14715"/>
<keyword evidence="2 4" id="KW-0732">Signal</keyword>
<evidence type="ECO:0000256" key="4">
    <source>
        <dbReference type="SAM" id="SignalP"/>
    </source>
</evidence>
<keyword evidence="3" id="KW-0378">Hydrolase</keyword>
<reference evidence="8" key="1">
    <citation type="submission" date="2015-07" db="EMBL/GenBank/DDBJ databases">
        <title>Draft genome sequence of Streptomyces sp. CMAA 1322, a bacterium isolated from Caatinga biome, from dry forest semiarid of Brazil.</title>
        <authorList>
            <person name="Santos S.N."/>
            <person name="Gacesa R."/>
            <person name="Taketani R.G."/>
            <person name="Long P.F."/>
            <person name="Melo I.S."/>
        </authorList>
    </citation>
    <scope>NUCLEOTIDE SEQUENCE [LARGE SCALE GENOMIC DNA]</scope>
    <source>
        <strain evidence="8">CMAA 1322</strain>
    </source>
</reference>
<dbReference type="InterPro" id="IPR000073">
    <property type="entry name" value="AB_hydrolase_1"/>
</dbReference>
<keyword evidence="8" id="KW-1185">Reference proteome</keyword>
<feature type="chain" id="PRO_5039208804" description="AB hydrolase-1 domain-containing protein" evidence="4">
    <location>
        <begin position="20"/>
        <end position="496"/>
    </location>
</feature>
<dbReference type="EMBL" id="LFXA01000009">
    <property type="protein sequence ID" value="KNB51607.1"/>
    <property type="molecule type" value="Genomic_DNA"/>
</dbReference>
<dbReference type="PATRIC" id="fig|1678637.3.peg.3172"/>
<name>A0A0K9XG03_9ACTN</name>
<dbReference type="OrthoDB" id="4447445at2"/>
<dbReference type="PANTHER" id="PTHR43248:SF29">
    <property type="entry name" value="TRIPEPTIDYL AMINOPEPTIDASE"/>
    <property type="match status" value="1"/>
</dbReference>
<feature type="domain" description="AB hydrolase-1" evidence="5">
    <location>
        <begin position="87"/>
        <end position="266"/>
    </location>
</feature>
<evidence type="ECO:0000313" key="7">
    <source>
        <dbReference type="EMBL" id="KNB51607.1"/>
    </source>
</evidence>
<feature type="signal peptide" evidence="4">
    <location>
        <begin position="1"/>
        <end position="19"/>
    </location>
</feature>
<accession>A0A0K9XG03</accession>
<proteinExistence type="inferred from homology"/>
<dbReference type="InterPro" id="IPR013595">
    <property type="entry name" value="Pept_S33_TAP-like_C"/>
</dbReference>
<dbReference type="Pfam" id="PF00561">
    <property type="entry name" value="Abhydrolase_1"/>
    <property type="match status" value="1"/>
</dbReference>
<evidence type="ECO:0000256" key="1">
    <source>
        <dbReference type="ARBA" id="ARBA00010088"/>
    </source>
</evidence>
<dbReference type="Gene3D" id="3.40.50.1820">
    <property type="entry name" value="alpha/beta hydrolase"/>
    <property type="match status" value="1"/>
</dbReference>
<dbReference type="AlphaFoldDB" id="A0A0K9XG03"/>
<dbReference type="RefSeq" id="WP_049716617.1">
    <property type="nucleotide sequence ID" value="NZ_LFXA01000009.1"/>
</dbReference>
<evidence type="ECO:0008006" key="9">
    <source>
        <dbReference type="Google" id="ProtNLM"/>
    </source>
</evidence>
<comment type="similarity">
    <text evidence="1">Belongs to the peptidase S33 family.</text>
</comment>
<dbReference type="GO" id="GO:0016787">
    <property type="term" value="F:hydrolase activity"/>
    <property type="evidence" value="ECO:0007669"/>
    <property type="project" value="UniProtKB-KW"/>
</dbReference>
<dbReference type="PROSITE" id="PS51318">
    <property type="entry name" value="TAT"/>
    <property type="match status" value="1"/>
</dbReference>